<evidence type="ECO:0000313" key="2">
    <source>
        <dbReference type="Proteomes" id="UP001153636"/>
    </source>
</evidence>
<evidence type="ECO:0008006" key="3">
    <source>
        <dbReference type="Google" id="ProtNLM"/>
    </source>
</evidence>
<proteinExistence type="predicted"/>
<organism evidence="1 2">
    <name type="scientific">Psylliodes chrysocephalus</name>
    <dbReference type="NCBI Taxonomy" id="3402493"/>
    <lineage>
        <taxon>Eukaryota</taxon>
        <taxon>Metazoa</taxon>
        <taxon>Ecdysozoa</taxon>
        <taxon>Arthropoda</taxon>
        <taxon>Hexapoda</taxon>
        <taxon>Insecta</taxon>
        <taxon>Pterygota</taxon>
        <taxon>Neoptera</taxon>
        <taxon>Endopterygota</taxon>
        <taxon>Coleoptera</taxon>
        <taxon>Polyphaga</taxon>
        <taxon>Cucujiformia</taxon>
        <taxon>Chrysomeloidea</taxon>
        <taxon>Chrysomelidae</taxon>
        <taxon>Galerucinae</taxon>
        <taxon>Alticini</taxon>
        <taxon>Psylliodes</taxon>
    </lineage>
</organism>
<keyword evidence="2" id="KW-1185">Reference proteome</keyword>
<accession>A0A9P0CVK6</accession>
<dbReference type="Proteomes" id="UP001153636">
    <property type="component" value="Chromosome 2"/>
</dbReference>
<dbReference type="AlphaFoldDB" id="A0A9P0CVK6"/>
<dbReference type="Gene3D" id="3.30.420.10">
    <property type="entry name" value="Ribonuclease H-like superfamily/Ribonuclease H"/>
    <property type="match status" value="1"/>
</dbReference>
<name>A0A9P0CVK6_9CUCU</name>
<gene>
    <name evidence="1" type="ORF">PSYICH_LOCUS7575</name>
</gene>
<evidence type="ECO:0000313" key="1">
    <source>
        <dbReference type="EMBL" id="CAH1105759.1"/>
    </source>
</evidence>
<sequence length="132" mass="15370">FNFNSHICRYKILVKTLLPTMELYLTSGKDFVFLQNGAGCYTSKTTLKWMEDFGFPLLEWVSSSSDLSPIEMLWHEIKKVLRKHPARTIPQLKQKLQDIWDSFTPEFCQGIVNTMPQRISAVIKNKGNVTQW</sequence>
<reference evidence="1" key="1">
    <citation type="submission" date="2022-01" db="EMBL/GenBank/DDBJ databases">
        <authorList>
            <person name="King R."/>
        </authorList>
    </citation>
    <scope>NUCLEOTIDE SEQUENCE</scope>
</reference>
<feature type="non-terminal residue" evidence="1">
    <location>
        <position position="1"/>
    </location>
</feature>
<protein>
    <recommendedName>
        <fullName evidence="3">Tc1-like transposase DDE domain-containing protein</fullName>
    </recommendedName>
</protein>
<dbReference type="InterPro" id="IPR036397">
    <property type="entry name" value="RNaseH_sf"/>
</dbReference>
<dbReference type="EMBL" id="OV651814">
    <property type="protein sequence ID" value="CAH1105759.1"/>
    <property type="molecule type" value="Genomic_DNA"/>
</dbReference>
<dbReference type="OrthoDB" id="6748180at2759"/>
<dbReference type="GO" id="GO:0003676">
    <property type="term" value="F:nucleic acid binding"/>
    <property type="evidence" value="ECO:0007669"/>
    <property type="project" value="InterPro"/>
</dbReference>